<name>A0A9D2MUW0_9FIRM</name>
<feature type="transmembrane region" description="Helical" evidence="10">
    <location>
        <begin position="21"/>
        <end position="40"/>
    </location>
</feature>
<evidence type="ECO:0000256" key="3">
    <source>
        <dbReference type="ARBA" id="ARBA00022630"/>
    </source>
</evidence>
<dbReference type="PANTHER" id="PTHR30578">
    <property type="entry name" value="ELECTRON TRANSPORT COMPLEX PROTEIN RNFD"/>
    <property type="match status" value="1"/>
</dbReference>
<comment type="subunit">
    <text evidence="10">The complex is composed of six subunits: RnfA, RnfB, RnfC, RnfD, RnfE and RnfG.</text>
</comment>
<evidence type="ECO:0000313" key="11">
    <source>
        <dbReference type="EMBL" id="HJB97031.1"/>
    </source>
</evidence>
<comment type="cofactor">
    <cofactor evidence="10">
        <name>FMN</name>
        <dbReference type="ChEBI" id="CHEBI:58210"/>
    </cofactor>
</comment>
<sequence>MEKLIVSSSPHLQGGKTTQTIMLDVIIALTPAMIASVILFGPRAAVVILTCVATCILSEYLCRKAMKRPQTVGDLSCVVTGILLALNLPVTISPFIAVFGGVVAIVVVKQMFGGIGQNFVNPALTARIILLNSFPSRMTHWVQPFDYTATADAITTATPLGILKEGTGEALPSYIDLFLGNNAGCLGETCALAILLGGIYLIARRVISPVIPVTYLATAAVFSALFGRDPLFDLLSGGLLLGAFFMATDYTTSPLYFWGRVLFAIGCGALTMVIREFGSLPEGVSYSIILMNILTPLIERAVKPRPFGALRQRRARKGAAQDET</sequence>
<keyword evidence="1 10" id="KW-0813">Transport</keyword>
<feature type="transmembrane region" description="Helical" evidence="10">
    <location>
        <begin position="181"/>
        <end position="203"/>
    </location>
</feature>
<dbReference type="GO" id="GO:0055085">
    <property type="term" value="P:transmembrane transport"/>
    <property type="evidence" value="ECO:0007669"/>
    <property type="project" value="InterPro"/>
</dbReference>
<evidence type="ECO:0000256" key="1">
    <source>
        <dbReference type="ARBA" id="ARBA00022448"/>
    </source>
</evidence>
<protein>
    <recommendedName>
        <fullName evidence="10">Ion-translocating oxidoreductase complex subunit D</fullName>
        <ecNumber evidence="10">7.-.-.-</ecNumber>
    </recommendedName>
    <alternativeName>
        <fullName evidence="10">Rnf electron transport complex subunit D</fullName>
    </alternativeName>
</protein>
<evidence type="ECO:0000256" key="7">
    <source>
        <dbReference type="ARBA" id="ARBA00022982"/>
    </source>
</evidence>
<keyword evidence="2 10" id="KW-0597">Phosphoprotein</keyword>
<evidence type="ECO:0000256" key="9">
    <source>
        <dbReference type="ARBA" id="ARBA00023136"/>
    </source>
</evidence>
<keyword evidence="6 10" id="KW-1278">Translocase</keyword>
<dbReference type="Pfam" id="PF03116">
    <property type="entry name" value="NQR2_RnfD_RnfE"/>
    <property type="match status" value="1"/>
</dbReference>
<keyword evidence="4 10" id="KW-0288">FMN</keyword>
<keyword evidence="10" id="KW-1003">Cell membrane</keyword>
<keyword evidence="3 10" id="KW-0285">Flavoprotein</keyword>
<dbReference type="GO" id="GO:0005886">
    <property type="term" value="C:plasma membrane"/>
    <property type="evidence" value="ECO:0007669"/>
    <property type="project" value="UniProtKB-SubCell"/>
</dbReference>
<dbReference type="InterPro" id="IPR004338">
    <property type="entry name" value="NqrB/RnfD"/>
</dbReference>
<feature type="transmembrane region" description="Helical" evidence="10">
    <location>
        <begin position="75"/>
        <end position="108"/>
    </location>
</feature>
<comment type="similarity">
    <text evidence="10">Belongs to the NqrB/RnfD family.</text>
</comment>
<dbReference type="EC" id="7.-.-.-" evidence="10"/>
<dbReference type="Proteomes" id="UP000826793">
    <property type="component" value="Unassembled WGS sequence"/>
</dbReference>
<comment type="caution">
    <text evidence="10">Lacks conserved residue(s) required for the propagation of feature annotation.</text>
</comment>
<evidence type="ECO:0000256" key="2">
    <source>
        <dbReference type="ARBA" id="ARBA00022553"/>
    </source>
</evidence>
<reference evidence="11" key="1">
    <citation type="journal article" date="2021" name="PeerJ">
        <title>Extensive microbial diversity within the chicken gut microbiome revealed by metagenomics and culture.</title>
        <authorList>
            <person name="Gilroy R."/>
            <person name="Ravi A."/>
            <person name="Getino M."/>
            <person name="Pursley I."/>
            <person name="Horton D.L."/>
            <person name="Alikhan N.F."/>
            <person name="Baker D."/>
            <person name="Gharbi K."/>
            <person name="Hall N."/>
            <person name="Watson M."/>
            <person name="Adriaenssens E.M."/>
            <person name="Foster-Nyarko E."/>
            <person name="Jarju S."/>
            <person name="Secka A."/>
            <person name="Antonio M."/>
            <person name="Oren A."/>
            <person name="Chaudhuri R.R."/>
            <person name="La Ragione R."/>
            <person name="Hildebrand F."/>
            <person name="Pallen M.J."/>
        </authorList>
    </citation>
    <scope>NUCLEOTIDE SEQUENCE</scope>
    <source>
        <strain evidence="11">CHK185-1770</strain>
    </source>
</reference>
<reference evidence="11" key="2">
    <citation type="submission" date="2021-04" db="EMBL/GenBank/DDBJ databases">
        <authorList>
            <person name="Gilroy R."/>
        </authorList>
    </citation>
    <scope>NUCLEOTIDE SEQUENCE</scope>
    <source>
        <strain evidence="11">CHK185-1770</strain>
    </source>
</reference>
<keyword evidence="5 10" id="KW-0812">Transmembrane</keyword>
<dbReference type="PANTHER" id="PTHR30578:SF0">
    <property type="entry name" value="ION-TRANSLOCATING OXIDOREDUCTASE COMPLEX SUBUNIT D"/>
    <property type="match status" value="1"/>
</dbReference>
<evidence type="ECO:0000313" key="12">
    <source>
        <dbReference type="Proteomes" id="UP000826793"/>
    </source>
</evidence>
<dbReference type="InterPro" id="IPR011303">
    <property type="entry name" value="RnfD_bac"/>
</dbReference>
<organism evidence="11 12">
    <name type="scientific">Candidatus Acutalibacter pullicola</name>
    <dbReference type="NCBI Taxonomy" id="2838417"/>
    <lineage>
        <taxon>Bacteria</taxon>
        <taxon>Bacillati</taxon>
        <taxon>Bacillota</taxon>
        <taxon>Clostridia</taxon>
        <taxon>Eubacteriales</taxon>
        <taxon>Acutalibacteraceae</taxon>
        <taxon>Acutalibacter</taxon>
    </lineage>
</organism>
<evidence type="ECO:0000256" key="4">
    <source>
        <dbReference type="ARBA" id="ARBA00022643"/>
    </source>
</evidence>
<gene>
    <name evidence="10" type="primary">rnfD</name>
    <name evidence="11" type="ORF">H9710_00430</name>
</gene>
<dbReference type="AlphaFoldDB" id="A0A9D2MUW0"/>
<dbReference type="HAMAP" id="MF_00462">
    <property type="entry name" value="RsxD_RnfD"/>
    <property type="match status" value="1"/>
</dbReference>
<accession>A0A9D2MUW0</accession>
<keyword evidence="8 10" id="KW-1133">Transmembrane helix</keyword>
<feature type="transmembrane region" description="Helical" evidence="10">
    <location>
        <begin position="210"/>
        <end position="226"/>
    </location>
</feature>
<evidence type="ECO:0000256" key="10">
    <source>
        <dbReference type="HAMAP-Rule" id="MF_00462"/>
    </source>
</evidence>
<feature type="transmembrane region" description="Helical" evidence="10">
    <location>
        <begin position="46"/>
        <end position="63"/>
    </location>
</feature>
<keyword evidence="9 10" id="KW-0472">Membrane</keyword>
<evidence type="ECO:0000256" key="5">
    <source>
        <dbReference type="ARBA" id="ARBA00022692"/>
    </source>
</evidence>
<feature type="modified residue" description="FMN phosphoryl threonine" evidence="10">
    <location>
        <position position="158"/>
    </location>
</feature>
<dbReference type="GO" id="GO:0022900">
    <property type="term" value="P:electron transport chain"/>
    <property type="evidence" value="ECO:0007669"/>
    <property type="project" value="UniProtKB-UniRule"/>
</dbReference>
<keyword evidence="7 10" id="KW-0249">Electron transport</keyword>
<comment type="function">
    <text evidence="10">Part of a membrane-bound complex that couples electron transfer with translocation of ions across the membrane.</text>
</comment>
<evidence type="ECO:0000256" key="6">
    <source>
        <dbReference type="ARBA" id="ARBA00022967"/>
    </source>
</evidence>
<feature type="transmembrane region" description="Helical" evidence="10">
    <location>
        <begin position="257"/>
        <end position="278"/>
    </location>
</feature>
<dbReference type="NCBIfam" id="TIGR01946">
    <property type="entry name" value="rnfD"/>
    <property type="match status" value="1"/>
</dbReference>
<comment type="caution">
    <text evidence="11">The sequence shown here is derived from an EMBL/GenBank/DDBJ whole genome shotgun (WGS) entry which is preliminary data.</text>
</comment>
<evidence type="ECO:0000256" key="8">
    <source>
        <dbReference type="ARBA" id="ARBA00022989"/>
    </source>
</evidence>
<dbReference type="EMBL" id="DWXG01000004">
    <property type="protein sequence ID" value="HJB97031.1"/>
    <property type="molecule type" value="Genomic_DNA"/>
</dbReference>
<proteinExistence type="inferred from homology"/>
<comment type="subcellular location">
    <subcellularLocation>
        <location evidence="10">Cell membrane</location>
        <topology evidence="10">Multi-pass membrane protein</topology>
    </subcellularLocation>
</comment>